<keyword evidence="1" id="KW-0732">Signal</keyword>
<evidence type="ECO:0008006" key="4">
    <source>
        <dbReference type="Google" id="ProtNLM"/>
    </source>
</evidence>
<gene>
    <name evidence="2" type="ORF">CRM22_008425</name>
</gene>
<evidence type="ECO:0000313" key="3">
    <source>
        <dbReference type="Proteomes" id="UP000308267"/>
    </source>
</evidence>
<sequence length="129" mass="14730">MSFQHDYMIPGRLLILILLSEGAYQLDDCKPVKPGHVLGHDCKSGKFRWRVVENRKLVNHFMVMSANFAEVCEAVCETFPECGAFDSGVNESFCNAAEYAQEYDVKKSSRTLHYMECCGEHAISYRYCL</sequence>
<organism evidence="2 3">
    <name type="scientific">Opisthorchis felineus</name>
    <dbReference type="NCBI Taxonomy" id="147828"/>
    <lineage>
        <taxon>Eukaryota</taxon>
        <taxon>Metazoa</taxon>
        <taxon>Spiralia</taxon>
        <taxon>Lophotrochozoa</taxon>
        <taxon>Platyhelminthes</taxon>
        <taxon>Trematoda</taxon>
        <taxon>Digenea</taxon>
        <taxon>Opisthorchiida</taxon>
        <taxon>Opisthorchiata</taxon>
        <taxon>Opisthorchiidae</taxon>
        <taxon>Opisthorchis</taxon>
    </lineage>
</organism>
<protein>
    <recommendedName>
        <fullName evidence="4">Apple domain-containing protein</fullName>
    </recommendedName>
</protein>
<dbReference type="EMBL" id="SJOL01008320">
    <property type="protein sequence ID" value="TGZ60610.1"/>
    <property type="molecule type" value="Genomic_DNA"/>
</dbReference>
<feature type="signal peptide" evidence="1">
    <location>
        <begin position="1"/>
        <end position="25"/>
    </location>
</feature>
<keyword evidence="3" id="KW-1185">Reference proteome</keyword>
<proteinExistence type="predicted"/>
<comment type="caution">
    <text evidence="2">The sequence shown here is derived from an EMBL/GenBank/DDBJ whole genome shotgun (WGS) entry which is preliminary data.</text>
</comment>
<accession>A0A4S2LBS6</accession>
<dbReference type="Proteomes" id="UP000308267">
    <property type="component" value="Unassembled WGS sequence"/>
</dbReference>
<evidence type="ECO:0000256" key="1">
    <source>
        <dbReference type="SAM" id="SignalP"/>
    </source>
</evidence>
<evidence type="ECO:0000313" key="2">
    <source>
        <dbReference type="EMBL" id="TGZ60610.1"/>
    </source>
</evidence>
<reference evidence="2 3" key="1">
    <citation type="journal article" date="2019" name="BMC Genomics">
        <title>New insights from Opisthorchis felineus genome: update on genomics of the epidemiologically important liver flukes.</title>
        <authorList>
            <person name="Ershov N.I."/>
            <person name="Mordvinov V.A."/>
            <person name="Prokhortchouk E.B."/>
            <person name="Pakharukova M.Y."/>
            <person name="Gunbin K.V."/>
            <person name="Ustyantsev K."/>
            <person name="Genaev M.A."/>
            <person name="Blinov A.G."/>
            <person name="Mazur A."/>
            <person name="Boulygina E."/>
            <person name="Tsygankova S."/>
            <person name="Khrameeva E."/>
            <person name="Chekanov N."/>
            <person name="Fan G."/>
            <person name="Xiao A."/>
            <person name="Zhang H."/>
            <person name="Xu X."/>
            <person name="Yang H."/>
            <person name="Solovyev V."/>
            <person name="Lee S.M."/>
            <person name="Liu X."/>
            <person name="Afonnikov D.A."/>
            <person name="Skryabin K.G."/>
        </authorList>
    </citation>
    <scope>NUCLEOTIDE SEQUENCE [LARGE SCALE GENOMIC DNA]</scope>
    <source>
        <strain evidence="2">AK-0245</strain>
        <tissue evidence="2">Whole organism</tissue>
    </source>
</reference>
<dbReference type="OrthoDB" id="10398664at2759"/>
<feature type="chain" id="PRO_5020437559" description="Apple domain-containing protein" evidence="1">
    <location>
        <begin position="26"/>
        <end position="129"/>
    </location>
</feature>
<dbReference type="AlphaFoldDB" id="A0A4S2LBS6"/>
<name>A0A4S2LBS6_OPIFE</name>